<keyword evidence="7" id="KW-1185">Reference proteome</keyword>
<dbReference type="Gene3D" id="2.130.10.10">
    <property type="entry name" value="YVTN repeat-like/Quinoprotein amine dehydrogenase"/>
    <property type="match status" value="3"/>
</dbReference>
<evidence type="ECO:0000313" key="7">
    <source>
        <dbReference type="Proteomes" id="UP001551675"/>
    </source>
</evidence>
<evidence type="ECO:0000259" key="5">
    <source>
        <dbReference type="PROSITE" id="PS50011"/>
    </source>
</evidence>
<evidence type="ECO:0000256" key="2">
    <source>
        <dbReference type="ARBA" id="ARBA00022741"/>
    </source>
</evidence>
<dbReference type="PANTHER" id="PTHR43289:SF34">
    <property type="entry name" value="SERINE_THREONINE-PROTEIN KINASE YBDM-RELATED"/>
    <property type="match status" value="1"/>
</dbReference>
<dbReference type="InterPro" id="IPR011009">
    <property type="entry name" value="Kinase-like_dom_sf"/>
</dbReference>
<dbReference type="Pfam" id="PF20703">
    <property type="entry name" value="nSTAND1"/>
    <property type="match status" value="1"/>
</dbReference>
<dbReference type="Pfam" id="PF00069">
    <property type="entry name" value="Pkinase"/>
    <property type="match status" value="1"/>
</dbReference>
<feature type="domain" description="Protein kinase" evidence="5">
    <location>
        <begin position="15"/>
        <end position="257"/>
    </location>
</feature>
<dbReference type="InterPro" id="IPR000719">
    <property type="entry name" value="Prot_kinase_dom"/>
</dbReference>
<dbReference type="InterPro" id="IPR008271">
    <property type="entry name" value="Ser/Thr_kinase_AS"/>
</dbReference>
<dbReference type="InterPro" id="IPR015943">
    <property type="entry name" value="WD40/YVTN_repeat-like_dom_sf"/>
</dbReference>
<dbReference type="Gene3D" id="3.30.200.20">
    <property type="entry name" value="Phosphorylase Kinase, domain 1"/>
    <property type="match status" value="1"/>
</dbReference>
<proteinExistence type="predicted"/>
<dbReference type="SUPFAM" id="SSF56112">
    <property type="entry name" value="Protein kinase-like (PK-like)"/>
    <property type="match status" value="1"/>
</dbReference>
<protein>
    <submittedName>
        <fullName evidence="6">Serine/threonine-protein kinase</fullName>
    </submittedName>
</protein>
<dbReference type="Gene3D" id="1.10.510.10">
    <property type="entry name" value="Transferase(Phosphotransferase) domain 1"/>
    <property type="match status" value="1"/>
</dbReference>
<comment type="caution">
    <text evidence="6">The sequence shown here is derived from an EMBL/GenBank/DDBJ whole genome shotgun (WGS) entry which is preliminary data.</text>
</comment>
<dbReference type="PANTHER" id="PTHR43289">
    <property type="entry name" value="MITOGEN-ACTIVATED PROTEIN KINASE KINASE KINASE 20-RELATED"/>
    <property type="match status" value="1"/>
</dbReference>
<evidence type="ECO:0000313" key="6">
    <source>
        <dbReference type="EMBL" id="MEV0969798.1"/>
    </source>
</evidence>
<dbReference type="GO" id="GO:0016301">
    <property type="term" value="F:kinase activity"/>
    <property type="evidence" value="ECO:0007669"/>
    <property type="project" value="UniProtKB-KW"/>
</dbReference>
<dbReference type="PROSITE" id="PS50011">
    <property type="entry name" value="PROTEIN_KINASE_DOM"/>
    <property type="match status" value="1"/>
</dbReference>
<accession>A0ABV3GDT6</accession>
<dbReference type="EMBL" id="JBFALK010000006">
    <property type="protein sequence ID" value="MEV0969798.1"/>
    <property type="molecule type" value="Genomic_DNA"/>
</dbReference>
<dbReference type="SUPFAM" id="SSF82171">
    <property type="entry name" value="DPP6 N-terminal domain-like"/>
    <property type="match status" value="2"/>
</dbReference>
<dbReference type="RefSeq" id="WP_358132797.1">
    <property type="nucleotide sequence ID" value="NZ_JBFALK010000006.1"/>
</dbReference>
<sequence>MGVLIAGDPQHLGGYWLAGRLGAGGQGVVYEAYAEDGGRVAIKVLHGDQAAQLAREATAAQRVASFCTARVIATELEGPRPYIVSEYVPGPSLRKAVGEGRRFTGGDLHRLATAVATALTAIHEAGVIHRDLKPDNVLLGPDGPRVIDFGIARTAEMSLTATGLVTGTPTYMAPEVFTGQRAGAPADVFAWGGIMLYAATGADPFEAESLGGVMHRVLSTNPDLGVLPEALRPLVAAALSKEPLERPAARQLLIALVSGGVGLDTGRLLAQGNRAAADVAMADVDPALGTLAEESYALLGPAERELAAEFFLRLITVSERGELSARHADLAELVEDRPQSEVAAITRIVKVFGYLLGTDDEQVWLARPALSHAWPRLRRWIDANRDGLAVHHQILTAAKLWVASGRRDGDLFQGSSLENGLRWAATGRKHITLSPAERDFLESSERLSRRRAKRARLASLSLAGLLVIALVAGGLAIYQGGVADARAEELSVQLSRSESMRLATLADTTRRTDPRLGMLFSVAAWRVGGTPQARAALTASLAQRERAMFKDPAGTSDTLRALGRDGRTLVSIDKDQARLWDVRTGRRTALISGLGLGGGKVVNVGLSPSGRTLIAATAKRAGAWDTRTGKAIRTWTFRRDADLINGWVEAVMEHEGRRVIVEAGESGQLDVIAAEIPAARRGTLSPDGAWLARYGYGTLKLTNIKDGRLAVIGEKDGAETTETWNKGDPVFNADGRLLATVARESIEFWRLPGATSRRQAPVLLSEVPVRGYGDLGVMPVGAFDGSTFRYRMGDQVFSVDVTDLMAEAEPEPVDNAAFSRDGRHLVVETAGARTLYAAPSGKPIGSLPAAESTEFSGDGRWVALLSRGRVTVLDTATRKVAAEFTTVERDLKAGSLRFSPDGTRLAFTLDTPFTGRSPRRHAVELWDWSARRRLWQAPTGMVVDLAFSPDGRRLAVVGPEHRLLDAASGKGIGEPFGASGKDSLGSGVYFTHSGTAIVVFDTRGRMTLWDPATLHMIDTPTRSVFAGGDAYSPTEDLIAVSEGEGRVRLFDPLTGDDFGLSADTGGGQDPEIGELTSVVFSPDGADVLTVDRNGTVKRFPAAAEAVATAVCARAGRSLTPQEWKTYVPALPYRKVCG</sequence>
<dbReference type="InterPro" id="IPR049052">
    <property type="entry name" value="nSTAND1"/>
</dbReference>
<dbReference type="InterPro" id="IPR011659">
    <property type="entry name" value="WD40"/>
</dbReference>
<evidence type="ECO:0000256" key="3">
    <source>
        <dbReference type="ARBA" id="ARBA00022777"/>
    </source>
</evidence>
<dbReference type="Pfam" id="PF07676">
    <property type="entry name" value="PD40"/>
    <property type="match status" value="1"/>
</dbReference>
<name>A0ABV3GDT6_MICGL</name>
<dbReference type="SMART" id="SM00220">
    <property type="entry name" value="S_TKc"/>
    <property type="match status" value="1"/>
</dbReference>
<keyword evidence="4" id="KW-0067">ATP-binding</keyword>
<keyword evidence="3 6" id="KW-0418">Kinase</keyword>
<dbReference type="PROSITE" id="PS00108">
    <property type="entry name" value="PROTEIN_KINASE_ST"/>
    <property type="match status" value="1"/>
</dbReference>
<organism evidence="6 7">
    <name type="scientific">Microtetraspora glauca</name>
    <dbReference type="NCBI Taxonomy" id="1996"/>
    <lineage>
        <taxon>Bacteria</taxon>
        <taxon>Bacillati</taxon>
        <taxon>Actinomycetota</taxon>
        <taxon>Actinomycetes</taxon>
        <taxon>Streptosporangiales</taxon>
        <taxon>Streptosporangiaceae</taxon>
        <taxon>Microtetraspora</taxon>
    </lineage>
</organism>
<reference evidence="6 7" key="1">
    <citation type="submission" date="2024-06" db="EMBL/GenBank/DDBJ databases">
        <title>The Natural Products Discovery Center: Release of the First 8490 Sequenced Strains for Exploring Actinobacteria Biosynthetic Diversity.</title>
        <authorList>
            <person name="Kalkreuter E."/>
            <person name="Kautsar S.A."/>
            <person name="Yang D."/>
            <person name="Bader C.D."/>
            <person name="Teijaro C.N."/>
            <person name="Fluegel L."/>
            <person name="Davis C.M."/>
            <person name="Simpson J.R."/>
            <person name="Lauterbach L."/>
            <person name="Steele A.D."/>
            <person name="Gui C."/>
            <person name="Meng S."/>
            <person name="Li G."/>
            <person name="Viehrig K."/>
            <person name="Ye F."/>
            <person name="Su P."/>
            <person name="Kiefer A.F."/>
            <person name="Nichols A."/>
            <person name="Cepeda A.J."/>
            <person name="Yan W."/>
            <person name="Fan B."/>
            <person name="Jiang Y."/>
            <person name="Adhikari A."/>
            <person name="Zheng C.-J."/>
            <person name="Schuster L."/>
            <person name="Cowan T.M."/>
            <person name="Smanski M.J."/>
            <person name="Chevrette M.G."/>
            <person name="De Carvalho L.P.S."/>
            <person name="Shen B."/>
        </authorList>
    </citation>
    <scope>NUCLEOTIDE SEQUENCE [LARGE SCALE GENOMIC DNA]</scope>
    <source>
        <strain evidence="6 7">NPDC050100</strain>
    </source>
</reference>
<keyword evidence="1" id="KW-0808">Transferase</keyword>
<dbReference type="CDD" id="cd14014">
    <property type="entry name" value="STKc_PknB_like"/>
    <property type="match status" value="1"/>
</dbReference>
<evidence type="ECO:0000256" key="1">
    <source>
        <dbReference type="ARBA" id="ARBA00022679"/>
    </source>
</evidence>
<evidence type="ECO:0000256" key="4">
    <source>
        <dbReference type="ARBA" id="ARBA00022840"/>
    </source>
</evidence>
<keyword evidence="2" id="KW-0547">Nucleotide-binding</keyword>
<dbReference type="Proteomes" id="UP001551675">
    <property type="component" value="Unassembled WGS sequence"/>
</dbReference>
<gene>
    <name evidence="6" type="ORF">AB0I59_14265</name>
</gene>